<dbReference type="OrthoDB" id="7390113at2"/>
<protein>
    <submittedName>
        <fullName evidence="1">ATPase</fullName>
    </submittedName>
</protein>
<organism evidence="1 2">
    <name type="scientific">Altericroceibacterium endophyticum</name>
    <dbReference type="NCBI Taxonomy" id="1808508"/>
    <lineage>
        <taxon>Bacteria</taxon>
        <taxon>Pseudomonadati</taxon>
        <taxon>Pseudomonadota</taxon>
        <taxon>Alphaproteobacteria</taxon>
        <taxon>Sphingomonadales</taxon>
        <taxon>Erythrobacteraceae</taxon>
        <taxon>Altericroceibacterium</taxon>
    </lineage>
</organism>
<dbReference type="EMBL" id="WTYT01000006">
    <property type="protein sequence ID" value="MXO66775.1"/>
    <property type="molecule type" value="Genomic_DNA"/>
</dbReference>
<comment type="caution">
    <text evidence="1">The sequence shown here is derived from an EMBL/GenBank/DDBJ whole genome shotgun (WGS) entry which is preliminary data.</text>
</comment>
<evidence type="ECO:0000313" key="1">
    <source>
        <dbReference type="EMBL" id="MXO66775.1"/>
    </source>
</evidence>
<reference evidence="1 2" key="1">
    <citation type="submission" date="2019-12" db="EMBL/GenBank/DDBJ databases">
        <title>Genomic-based taxomic classification of the family Erythrobacteraceae.</title>
        <authorList>
            <person name="Xu L."/>
        </authorList>
    </citation>
    <scope>NUCLEOTIDE SEQUENCE [LARGE SCALE GENOMIC DNA]</scope>
    <source>
        <strain evidence="1 2">LMG 29518</strain>
    </source>
</reference>
<gene>
    <name evidence="1" type="ORF">GRI91_13495</name>
</gene>
<sequence>MQQIALPLRRNNGDGPERIVIGDANASTAEALCEPKGWPYGTAILKGPPRSGKSLFLRWFSESGLGEVIDNAPLMDEDALFHRWNRAQESGTLLLLAAWDGDWKIHLPDLRSRLSAAMQLHIGPPDDRMAGELILSLAQQRGLPLHPEAAAYLVPRVERSYIALERLVAAIDRISMERKAPPTLAIWRAALDWMADRQPSRLP</sequence>
<evidence type="ECO:0000313" key="2">
    <source>
        <dbReference type="Proteomes" id="UP000438476"/>
    </source>
</evidence>
<proteinExistence type="predicted"/>
<accession>A0A6I4TAI4</accession>
<dbReference type="RefSeq" id="WP_160737223.1">
    <property type="nucleotide sequence ID" value="NZ_WTYT01000006.1"/>
</dbReference>
<dbReference type="Gene3D" id="1.10.8.60">
    <property type="match status" value="1"/>
</dbReference>
<dbReference type="AlphaFoldDB" id="A0A6I4TAI4"/>
<name>A0A6I4TAI4_9SPHN</name>
<dbReference type="Proteomes" id="UP000438476">
    <property type="component" value="Unassembled WGS sequence"/>
</dbReference>
<dbReference type="SUPFAM" id="SSF52540">
    <property type="entry name" value="P-loop containing nucleoside triphosphate hydrolases"/>
    <property type="match status" value="1"/>
</dbReference>
<keyword evidence="2" id="KW-1185">Reference proteome</keyword>
<dbReference type="InterPro" id="IPR027417">
    <property type="entry name" value="P-loop_NTPase"/>
</dbReference>